<sequence>MARPSSPLISRSSAAVAALAVIDEVGLSGFSLARVATKMGVQAPSLYHHFADKAALLEEVARLLLLNLPGMEKTELPYEERIVTLCVSARRSLLRHPNAALLMLQFFPRHLLLSAYNEAAASDPYPPEFHMAVIEGTEKLTFGSALFAAAAQARGIPPMPEADREKLPRLARALDANPFDDEEALFVETVRIFFTGVAERYRRGSLGQPVGDSVQFEGA</sequence>
<dbReference type="SUPFAM" id="SSF46689">
    <property type="entry name" value="Homeodomain-like"/>
    <property type="match status" value="1"/>
</dbReference>
<evidence type="ECO:0000313" key="5">
    <source>
        <dbReference type="Proteomes" id="UP001057520"/>
    </source>
</evidence>
<dbReference type="Pfam" id="PF00440">
    <property type="entry name" value="TetR_N"/>
    <property type="match status" value="1"/>
</dbReference>
<dbReference type="EMBL" id="CP096040">
    <property type="protein sequence ID" value="USQ97379.1"/>
    <property type="molecule type" value="Genomic_DNA"/>
</dbReference>
<keyword evidence="1 2" id="KW-0238">DNA-binding</keyword>
<dbReference type="Gene3D" id="1.10.357.10">
    <property type="entry name" value="Tetracycline Repressor, domain 2"/>
    <property type="match status" value="1"/>
</dbReference>
<dbReference type="InterPro" id="IPR036271">
    <property type="entry name" value="Tet_transcr_reg_TetR-rel_C_sf"/>
</dbReference>
<gene>
    <name evidence="4" type="ORF">MZV50_07515</name>
</gene>
<proteinExistence type="predicted"/>
<evidence type="ECO:0000256" key="2">
    <source>
        <dbReference type="PROSITE-ProRule" id="PRU00335"/>
    </source>
</evidence>
<organism evidence="4 5">
    <name type="scientific">Caulobacter segnis</name>
    <dbReference type="NCBI Taxonomy" id="88688"/>
    <lineage>
        <taxon>Bacteria</taxon>
        <taxon>Pseudomonadati</taxon>
        <taxon>Pseudomonadota</taxon>
        <taxon>Alphaproteobacteria</taxon>
        <taxon>Caulobacterales</taxon>
        <taxon>Caulobacteraceae</taxon>
        <taxon>Caulobacter</taxon>
    </lineage>
</organism>
<evidence type="ECO:0000313" key="4">
    <source>
        <dbReference type="EMBL" id="USQ97379.1"/>
    </source>
</evidence>
<feature type="DNA-binding region" description="H-T-H motif" evidence="2">
    <location>
        <begin position="31"/>
        <end position="50"/>
    </location>
</feature>
<feature type="domain" description="HTH tetR-type" evidence="3">
    <location>
        <begin position="8"/>
        <end position="68"/>
    </location>
</feature>
<dbReference type="Proteomes" id="UP001057520">
    <property type="component" value="Chromosome"/>
</dbReference>
<name>A0ABY4ZYU0_9CAUL</name>
<dbReference type="PANTHER" id="PTHR30055:SF239">
    <property type="entry name" value="TRANSCRIPTIONAL REGULATORY PROTEIN"/>
    <property type="match status" value="1"/>
</dbReference>
<dbReference type="InterPro" id="IPR050109">
    <property type="entry name" value="HTH-type_TetR-like_transc_reg"/>
</dbReference>
<evidence type="ECO:0000259" key="3">
    <source>
        <dbReference type="PROSITE" id="PS50977"/>
    </source>
</evidence>
<accession>A0ABY4ZYU0</accession>
<protein>
    <submittedName>
        <fullName evidence="4">TetR/AcrR family transcriptional regulator</fullName>
    </submittedName>
</protein>
<dbReference type="InterPro" id="IPR009057">
    <property type="entry name" value="Homeodomain-like_sf"/>
</dbReference>
<evidence type="ECO:0000256" key="1">
    <source>
        <dbReference type="ARBA" id="ARBA00023125"/>
    </source>
</evidence>
<dbReference type="PRINTS" id="PR00455">
    <property type="entry name" value="HTHTETR"/>
</dbReference>
<dbReference type="PROSITE" id="PS01081">
    <property type="entry name" value="HTH_TETR_1"/>
    <property type="match status" value="1"/>
</dbReference>
<reference evidence="4 5" key="1">
    <citation type="submission" date="2022-04" db="EMBL/GenBank/DDBJ databases">
        <title>Genome sequence of soybean root-associated Caulobacter segnis RL271.</title>
        <authorList>
            <person name="Longley R."/>
            <person name="Bonito G."/>
            <person name="Trigodet F."/>
            <person name="Crosson S."/>
            <person name="Fiebig A."/>
        </authorList>
    </citation>
    <scope>NUCLEOTIDE SEQUENCE [LARGE SCALE GENOMIC DNA]</scope>
    <source>
        <strain evidence="4 5">RL271</strain>
    </source>
</reference>
<dbReference type="PANTHER" id="PTHR30055">
    <property type="entry name" value="HTH-TYPE TRANSCRIPTIONAL REGULATOR RUTR"/>
    <property type="match status" value="1"/>
</dbReference>
<dbReference type="InterPro" id="IPR001647">
    <property type="entry name" value="HTH_TetR"/>
</dbReference>
<dbReference type="InterPro" id="IPR023772">
    <property type="entry name" value="DNA-bd_HTH_TetR-type_CS"/>
</dbReference>
<dbReference type="SUPFAM" id="SSF48498">
    <property type="entry name" value="Tetracyclin repressor-like, C-terminal domain"/>
    <property type="match status" value="1"/>
</dbReference>
<keyword evidence="5" id="KW-1185">Reference proteome</keyword>
<dbReference type="PROSITE" id="PS50977">
    <property type="entry name" value="HTH_TETR_2"/>
    <property type="match status" value="1"/>
</dbReference>